<organism evidence="2 3">
    <name type="scientific">Streptococcus pyogenes</name>
    <dbReference type="NCBI Taxonomy" id="1314"/>
    <lineage>
        <taxon>Bacteria</taxon>
        <taxon>Bacillati</taxon>
        <taxon>Bacillota</taxon>
        <taxon>Bacilli</taxon>
        <taxon>Lactobacillales</taxon>
        <taxon>Streptococcaceae</taxon>
        <taxon>Streptococcus</taxon>
    </lineage>
</organism>
<feature type="domain" description="DUF7736" evidence="1">
    <location>
        <begin position="5"/>
        <end position="61"/>
    </location>
</feature>
<evidence type="ECO:0000313" key="3">
    <source>
        <dbReference type="Proteomes" id="UP000353394"/>
    </source>
</evidence>
<reference evidence="2 3" key="1">
    <citation type="submission" date="2019-04" db="EMBL/GenBank/DDBJ databases">
        <authorList>
            <consortium name="Pathogen Informatics"/>
        </authorList>
    </citation>
    <scope>NUCLEOTIDE SEQUENCE [LARGE SCALE GENOMIC DNA]</scope>
    <source>
        <strain evidence="2 3">K36395</strain>
    </source>
</reference>
<dbReference type="InterPro" id="IPR056638">
    <property type="entry name" value="DUF7736"/>
</dbReference>
<sequence>MAVTKREAAIISAYTGILLGDFSELHKYAEEKLDRSISTHEFGFMGGEMKAVSRDDFLKINDSIID</sequence>
<proteinExistence type="predicted"/>
<dbReference type="RefSeq" id="WP_032465979.1">
    <property type="nucleotide sequence ID" value="NZ_CAAHGU010000005.1"/>
</dbReference>
<name>A0A8B6J2H2_STRPY</name>
<dbReference type="EMBL" id="CAAIJW010000010">
    <property type="protein sequence ID" value="VHD14504.1"/>
    <property type="molecule type" value="Genomic_DNA"/>
</dbReference>
<gene>
    <name evidence="2" type="ORF">SAMEA1711581_01397</name>
</gene>
<protein>
    <recommendedName>
        <fullName evidence="1">DUF7736 domain-containing protein</fullName>
    </recommendedName>
</protein>
<dbReference type="Pfam" id="PF24875">
    <property type="entry name" value="DUF7736"/>
    <property type="match status" value="1"/>
</dbReference>
<dbReference type="Proteomes" id="UP000353394">
    <property type="component" value="Unassembled WGS sequence"/>
</dbReference>
<evidence type="ECO:0000313" key="2">
    <source>
        <dbReference type="EMBL" id="VHD14504.1"/>
    </source>
</evidence>
<accession>A0A8B6J2H2</accession>
<evidence type="ECO:0000259" key="1">
    <source>
        <dbReference type="Pfam" id="PF24875"/>
    </source>
</evidence>
<dbReference type="AlphaFoldDB" id="A0A8B6J2H2"/>
<comment type="caution">
    <text evidence="2">The sequence shown here is derived from an EMBL/GenBank/DDBJ whole genome shotgun (WGS) entry which is preliminary data.</text>
</comment>